<evidence type="ECO:0000313" key="1">
    <source>
        <dbReference type="EMBL" id="QHU35293.1"/>
    </source>
</evidence>
<name>A0A6C0LYA8_9ZZZZ</name>
<dbReference type="Gene3D" id="3.30.310.10">
    <property type="entry name" value="TATA-Binding Protein"/>
    <property type="match status" value="2"/>
</dbReference>
<accession>A0A6C0LYA8</accession>
<dbReference type="SUPFAM" id="SSF55945">
    <property type="entry name" value="TATA-box binding protein-like"/>
    <property type="match status" value="1"/>
</dbReference>
<proteinExistence type="predicted"/>
<organism evidence="1">
    <name type="scientific">viral metagenome</name>
    <dbReference type="NCBI Taxonomy" id="1070528"/>
    <lineage>
        <taxon>unclassified sequences</taxon>
        <taxon>metagenomes</taxon>
        <taxon>organismal metagenomes</taxon>
    </lineage>
</organism>
<protein>
    <submittedName>
        <fullName evidence="1">Uncharacterized protein</fullName>
    </submittedName>
</protein>
<sequence length="358" mass="41970">MNDLNDEWTQFLETNGEHSLILTKTVENKPIFKPEFSELYISTQTKIGYLDQPIDLYKVFWDIPILSYELPQEGIIKKIMKVNSIDEESVKILEENIAKEKNICVDVLSKVNKISGENKIFKDIRKITIGISKKDLINFRKKKKSAFYNCFATIVRIFYKGSFREINIKVFNTGKLEIPGIQNIETLNIALNILLKEINKLVDKPVKYLENKIETVLINSNFTCNFFINRTILYRILKYDYNIHSLYDPCSYPGIQCKFFYNKNKKDNQTGVCSCEKKCTLNKKNKKYNKCEIISFMIFRTGSILVVGNCSEITLHKIYLYIVEILANNCNKIKSDIKDKIIKKKKKKYRKRIILFSE</sequence>
<reference evidence="1" key="1">
    <citation type="journal article" date="2020" name="Nature">
        <title>Giant virus diversity and host interactions through global metagenomics.</title>
        <authorList>
            <person name="Schulz F."/>
            <person name="Roux S."/>
            <person name="Paez-Espino D."/>
            <person name="Jungbluth S."/>
            <person name="Walsh D.A."/>
            <person name="Denef V.J."/>
            <person name="McMahon K.D."/>
            <person name="Konstantinidis K.T."/>
            <person name="Eloe-Fadrosh E.A."/>
            <person name="Kyrpides N.C."/>
            <person name="Woyke T."/>
        </authorList>
    </citation>
    <scope>NUCLEOTIDE SEQUENCE</scope>
    <source>
        <strain evidence="1">GVMAG-S-1017745-26</strain>
    </source>
</reference>
<dbReference type="AlphaFoldDB" id="A0A6C0LYA8"/>
<dbReference type="EMBL" id="MN740586">
    <property type="protein sequence ID" value="QHU35293.1"/>
    <property type="molecule type" value="Genomic_DNA"/>
</dbReference>
<dbReference type="InterPro" id="IPR012295">
    <property type="entry name" value="TBP_dom_sf"/>
</dbReference>